<evidence type="ECO:0000313" key="2">
    <source>
        <dbReference type="EMBL" id="GFR51735.1"/>
    </source>
</evidence>
<protein>
    <submittedName>
        <fullName evidence="2">Uncharacterized protein</fullName>
    </submittedName>
</protein>
<feature type="non-terminal residue" evidence="2">
    <location>
        <position position="188"/>
    </location>
</feature>
<feature type="region of interest" description="Disordered" evidence="1">
    <location>
        <begin position="111"/>
        <end position="141"/>
    </location>
</feature>
<reference evidence="2 3" key="1">
    <citation type="journal article" date="2021" name="Sci. Rep.">
        <title>Genome sequencing of the multicellular alga Astrephomene provides insights into convergent evolution of germ-soma differentiation.</title>
        <authorList>
            <person name="Yamashita S."/>
            <person name="Yamamoto K."/>
            <person name="Matsuzaki R."/>
            <person name="Suzuki S."/>
            <person name="Yamaguchi H."/>
            <person name="Hirooka S."/>
            <person name="Minakuchi Y."/>
            <person name="Miyagishima S."/>
            <person name="Kawachi M."/>
            <person name="Toyoda A."/>
            <person name="Nozaki H."/>
        </authorList>
    </citation>
    <scope>NUCLEOTIDE SEQUENCE [LARGE SCALE GENOMIC DNA]</scope>
    <source>
        <strain evidence="2 3">NIES-4017</strain>
    </source>
</reference>
<keyword evidence="3" id="KW-1185">Reference proteome</keyword>
<sequence length="188" mass="20481">PPPVRTHEPPLMLRGLLRAGFTLAHLPDNFAKSGYAPQLSDPIPPLMEVSERSLQYDIADVARFRNHSLSGGRLPAPCPWPAELLEANPVWGQGCFRPPEDAHPQVGAMRGGWGRHTSSPLMPPTHSTASSPTSPPSPSQGLRVMFAFNTNLWAAANRSSIPQLDGPVGLFGPQQDPRASWWSQRSEE</sequence>
<dbReference type="AlphaFoldDB" id="A0AAD3E127"/>
<feature type="region of interest" description="Disordered" evidence="1">
    <location>
        <begin position="166"/>
        <end position="188"/>
    </location>
</feature>
<name>A0AAD3E127_9CHLO</name>
<evidence type="ECO:0000313" key="3">
    <source>
        <dbReference type="Proteomes" id="UP001054857"/>
    </source>
</evidence>
<evidence type="ECO:0000256" key="1">
    <source>
        <dbReference type="SAM" id="MobiDB-lite"/>
    </source>
</evidence>
<gene>
    <name evidence="2" type="ORF">Agub_g14109</name>
</gene>
<dbReference type="EMBL" id="BMAR01000053">
    <property type="protein sequence ID" value="GFR51735.1"/>
    <property type="molecule type" value="Genomic_DNA"/>
</dbReference>
<feature type="non-terminal residue" evidence="2">
    <location>
        <position position="1"/>
    </location>
</feature>
<dbReference type="Proteomes" id="UP001054857">
    <property type="component" value="Unassembled WGS sequence"/>
</dbReference>
<comment type="caution">
    <text evidence="2">The sequence shown here is derived from an EMBL/GenBank/DDBJ whole genome shotgun (WGS) entry which is preliminary data.</text>
</comment>
<accession>A0AAD3E127</accession>
<proteinExistence type="predicted"/>
<organism evidence="2 3">
    <name type="scientific">Astrephomene gubernaculifera</name>
    <dbReference type="NCBI Taxonomy" id="47775"/>
    <lineage>
        <taxon>Eukaryota</taxon>
        <taxon>Viridiplantae</taxon>
        <taxon>Chlorophyta</taxon>
        <taxon>core chlorophytes</taxon>
        <taxon>Chlorophyceae</taxon>
        <taxon>CS clade</taxon>
        <taxon>Chlamydomonadales</taxon>
        <taxon>Astrephomenaceae</taxon>
        <taxon>Astrephomene</taxon>
    </lineage>
</organism>